<name>A0A2C6MF73_9FIRM</name>
<evidence type="ECO:0000259" key="12">
    <source>
        <dbReference type="Pfam" id="PF07885"/>
    </source>
</evidence>
<evidence type="ECO:0000256" key="11">
    <source>
        <dbReference type="SAM" id="Phobius"/>
    </source>
</evidence>
<feature type="transmembrane region" description="Helical" evidence="11">
    <location>
        <begin position="20"/>
        <end position="45"/>
    </location>
</feature>
<evidence type="ECO:0000256" key="8">
    <source>
        <dbReference type="ARBA" id="ARBA00023065"/>
    </source>
</evidence>
<dbReference type="PANTHER" id="PTHR10027:SF10">
    <property type="entry name" value="SLOWPOKE 2, ISOFORM D"/>
    <property type="match status" value="1"/>
</dbReference>
<organism evidence="13 14">
    <name type="scientific">Desulforamulus profundi</name>
    <dbReference type="NCBI Taxonomy" id="1383067"/>
    <lineage>
        <taxon>Bacteria</taxon>
        <taxon>Bacillati</taxon>
        <taxon>Bacillota</taxon>
        <taxon>Clostridia</taxon>
        <taxon>Eubacteriales</taxon>
        <taxon>Peptococcaceae</taxon>
        <taxon>Desulforamulus</taxon>
    </lineage>
</organism>
<proteinExistence type="predicted"/>
<dbReference type="Pfam" id="PF07885">
    <property type="entry name" value="Ion_trans_2"/>
    <property type="match status" value="1"/>
</dbReference>
<evidence type="ECO:0000256" key="10">
    <source>
        <dbReference type="ARBA" id="ARBA00023303"/>
    </source>
</evidence>
<dbReference type="Gene3D" id="1.10.287.70">
    <property type="match status" value="1"/>
</dbReference>
<evidence type="ECO:0000256" key="7">
    <source>
        <dbReference type="ARBA" id="ARBA00022989"/>
    </source>
</evidence>
<evidence type="ECO:0000313" key="13">
    <source>
        <dbReference type="EMBL" id="PHJ38043.1"/>
    </source>
</evidence>
<gene>
    <name evidence="13" type="ORF">P378_12160</name>
</gene>
<dbReference type="InterPro" id="IPR047871">
    <property type="entry name" value="K_chnl_Slo-like"/>
</dbReference>
<dbReference type="Proteomes" id="UP000222564">
    <property type="component" value="Unassembled WGS sequence"/>
</dbReference>
<evidence type="ECO:0000256" key="3">
    <source>
        <dbReference type="ARBA" id="ARBA00022538"/>
    </source>
</evidence>
<keyword evidence="7 11" id="KW-1133">Transmembrane helix</keyword>
<keyword evidence="9 11" id="KW-0472">Membrane</keyword>
<dbReference type="EMBL" id="AWQQ01000058">
    <property type="protein sequence ID" value="PHJ38043.1"/>
    <property type="molecule type" value="Genomic_DNA"/>
</dbReference>
<keyword evidence="6" id="KW-0630">Potassium</keyword>
<accession>A0A2C6MF73</accession>
<keyword evidence="4 11" id="KW-0812">Transmembrane</keyword>
<evidence type="ECO:0000313" key="14">
    <source>
        <dbReference type="Proteomes" id="UP000222564"/>
    </source>
</evidence>
<dbReference type="GO" id="GO:0016020">
    <property type="term" value="C:membrane"/>
    <property type="evidence" value="ECO:0007669"/>
    <property type="project" value="UniProtKB-SubCell"/>
</dbReference>
<dbReference type="InterPro" id="IPR013099">
    <property type="entry name" value="K_chnl_dom"/>
</dbReference>
<reference evidence="13 14" key="1">
    <citation type="submission" date="2013-09" db="EMBL/GenBank/DDBJ databases">
        <title>Biodegradation of hydrocarbons in the deep terrestrial subsurface : characterization of a microbial consortium composed of two Desulfotomaculum species originating from a deep geological formation.</title>
        <authorList>
            <person name="Aullo T."/>
            <person name="Berlendis S."/>
            <person name="Lascourreges J.-F."/>
            <person name="Dessort D."/>
            <person name="Saint-Laurent S."/>
            <person name="Schraauwers B."/>
            <person name="Mas J."/>
            <person name="Magot M."/>
            <person name="Ranchou-Peyruse A."/>
        </authorList>
    </citation>
    <scope>NUCLEOTIDE SEQUENCE [LARGE SCALE GENOMIC DNA]</scope>
    <source>
        <strain evidence="13 14">Bs107</strain>
    </source>
</reference>
<keyword evidence="10" id="KW-0407">Ion channel</keyword>
<sequence>MLRKPKILYRNKNTSQIRHLYQILKVLFFVSVTEFLFLFTCVLFLSNFEHLSFFKAFYLAIITVSTVGYGDLYPHTEAGQIIMDKEN</sequence>
<evidence type="ECO:0000256" key="9">
    <source>
        <dbReference type="ARBA" id="ARBA00023136"/>
    </source>
</evidence>
<comment type="subcellular location">
    <subcellularLocation>
        <location evidence="1">Membrane</location>
        <topology evidence="1">Multi-pass membrane protein</topology>
    </subcellularLocation>
</comment>
<protein>
    <recommendedName>
        <fullName evidence="12">Potassium channel domain-containing protein</fullName>
    </recommendedName>
</protein>
<keyword evidence="3" id="KW-0633">Potassium transport</keyword>
<evidence type="ECO:0000256" key="2">
    <source>
        <dbReference type="ARBA" id="ARBA00022448"/>
    </source>
</evidence>
<dbReference type="AlphaFoldDB" id="A0A2C6MF73"/>
<keyword evidence="2" id="KW-0813">Transport</keyword>
<dbReference type="RefSeq" id="WP_099083267.1">
    <property type="nucleotide sequence ID" value="NZ_AWQQ01000058.1"/>
</dbReference>
<dbReference type="GO" id="GO:0005267">
    <property type="term" value="F:potassium channel activity"/>
    <property type="evidence" value="ECO:0007669"/>
    <property type="project" value="UniProtKB-KW"/>
</dbReference>
<dbReference type="OrthoDB" id="9785285at2"/>
<dbReference type="PANTHER" id="PTHR10027">
    <property type="entry name" value="CALCIUM-ACTIVATED POTASSIUM CHANNEL ALPHA CHAIN"/>
    <property type="match status" value="1"/>
</dbReference>
<keyword evidence="5" id="KW-0631">Potassium channel</keyword>
<keyword evidence="14" id="KW-1185">Reference proteome</keyword>
<evidence type="ECO:0000256" key="5">
    <source>
        <dbReference type="ARBA" id="ARBA00022826"/>
    </source>
</evidence>
<evidence type="ECO:0000256" key="1">
    <source>
        <dbReference type="ARBA" id="ARBA00004141"/>
    </source>
</evidence>
<feature type="domain" description="Potassium channel" evidence="12">
    <location>
        <begin position="35"/>
        <end position="82"/>
    </location>
</feature>
<dbReference type="SUPFAM" id="SSF81324">
    <property type="entry name" value="Voltage-gated potassium channels"/>
    <property type="match status" value="1"/>
</dbReference>
<keyword evidence="8" id="KW-0406">Ion transport</keyword>
<evidence type="ECO:0000256" key="6">
    <source>
        <dbReference type="ARBA" id="ARBA00022958"/>
    </source>
</evidence>
<comment type="caution">
    <text evidence="13">The sequence shown here is derived from an EMBL/GenBank/DDBJ whole genome shotgun (WGS) entry which is preliminary data.</text>
</comment>
<evidence type="ECO:0000256" key="4">
    <source>
        <dbReference type="ARBA" id="ARBA00022692"/>
    </source>
</evidence>